<dbReference type="EMBL" id="QGGV01000005">
    <property type="protein sequence ID" value="PWK56136.1"/>
    <property type="molecule type" value="Genomic_DNA"/>
</dbReference>
<evidence type="ECO:0000256" key="2">
    <source>
        <dbReference type="PIRSR" id="PIRSR605511-1"/>
    </source>
</evidence>
<evidence type="ECO:0000256" key="1">
    <source>
        <dbReference type="ARBA" id="ARBA00008853"/>
    </source>
</evidence>
<organism evidence="5 6">
    <name type="scientific">Silicimonas algicola</name>
    <dbReference type="NCBI Taxonomy" id="1826607"/>
    <lineage>
        <taxon>Bacteria</taxon>
        <taxon>Pseudomonadati</taxon>
        <taxon>Pseudomonadota</taxon>
        <taxon>Alphaproteobacteria</taxon>
        <taxon>Rhodobacterales</taxon>
        <taxon>Paracoccaceae</taxon>
    </lineage>
</organism>
<dbReference type="Proteomes" id="UP000245390">
    <property type="component" value="Unassembled WGS sequence"/>
</dbReference>
<dbReference type="InterPro" id="IPR005511">
    <property type="entry name" value="SMP-30"/>
</dbReference>
<dbReference type="OrthoDB" id="2633250at2"/>
<dbReference type="Pfam" id="PF08450">
    <property type="entry name" value="SGL"/>
    <property type="match status" value="1"/>
</dbReference>
<dbReference type="GO" id="GO:0005509">
    <property type="term" value="F:calcium ion binding"/>
    <property type="evidence" value="ECO:0007669"/>
    <property type="project" value="TreeGrafter"/>
</dbReference>
<dbReference type="GO" id="GO:0004341">
    <property type="term" value="F:gluconolactonase activity"/>
    <property type="evidence" value="ECO:0007669"/>
    <property type="project" value="TreeGrafter"/>
</dbReference>
<comment type="cofactor">
    <cofactor evidence="3">
        <name>Zn(2+)</name>
        <dbReference type="ChEBI" id="CHEBI:29105"/>
    </cofactor>
    <text evidence="3">Binds 1 divalent metal cation per subunit.</text>
</comment>
<evidence type="ECO:0000313" key="6">
    <source>
        <dbReference type="Proteomes" id="UP000245390"/>
    </source>
</evidence>
<feature type="domain" description="SMP-30/Gluconolactonase/LRE-like region" evidence="4">
    <location>
        <begin position="12"/>
        <end position="252"/>
    </location>
</feature>
<evidence type="ECO:0000256" key="3">
    <source>
        <dbReference type="PIRSR" id="PIRSR605511-2"/>
    </source>
</evidence>
<feature type="binding site" evidence="3">
    <location>
        <position position="194"/>
    </location>
    <ligand>
        <name>a divalent metal cation</name>
        <dbReference type="ChEBI" id="CHEBI:60240"/>
    </ligand>
</feature>
<keyword evidence="3" id="KW-0862">Zinc</keyword>
<keyword evidence="3" id="KW-0479">Metal-binding</keyword>
<protein>
    <submittedName>
        <fullName evidence="5">Sugar lactone lactonase YvrE</fullName>
    </submittedName>
</protein>
<sequence>MPEIFDTTRCGLGEGPLWHPTRGQLFWFDIVGHRLHTQEKGKTRTLQFDEHVSAAGWVDDATLLIASETRLFLLNLETEKREDVEGLEASDATTRSNDGRADPWGGFWIGTMAKQNARNGEGAIYRYYRGALRKMFPGISIPNAICFSPDRKHAYFADTPTRKIMRVRLEADFGWPEGNPEVFLDLTEEGLWPDGAVTDAEGNLWNAQWGAWRVACYAPDGTFLREVRVDAAHSSCPAFGGADLSTLFCTTALQALSVEDKAASAHNGMTFAAPETGRGVPEYRVRL</sequence>
<dbReference type="GO" id="GO:0019853">
    <property type="term" value="P:L-ascorbic acid biosynthetic process"/>
    <property type="evidence" value="ECO:0007669"/>
    <property type="project" value="TreeGrafter"/>
</dbReference>
<dbReference type="InterPro" id="IPR011042">
    <property type="entry name" value="6-blade_b-propeller_TolB-like"/>
</dbReference>
<name>A0A316G838_9RHOB</name>
<gene>
    <name evidence="5" type="ORF">C8D95_105202</name>
</gene>
<dbReference type="InterPro" id="IPR013658">
    <property type="entry name" value="SGL"/>
</dbReference>
<dbReference type="AlphaFoldDB" id="A0A316G838"/>
<feature type="binding site" evidence="3">
    <location>
        <position position="143"/>
    </location>
    <ligand>
        <name>a divalent metal cation</name>
        <dbReference type="ChEBI" id="CHEBI:60240"/>
    </ligand>
</feature>
<dbReference type="PANTHER" id="PTHR10907:SF47">
    <property type="entry name" value="REGUCALCIN"/>
    <property type="match status" value="1"/>
</dbReference>
<keyword evidence="6" id="KW-1185">Reference proteome</keyword>
<reference evidence="5 6" key="1">
    <citation type="submission" date="2018-05" db="EMBL/GenBank/DDBJ databases">
        <title>Genomic Encyclopedia of Type Strains, Phase IV (KMG-IV): sequencing the most valuable type-strain genomes for metagenomic binning, comparative biology and taxonomic classification.</title>
        <authorList>
            <person name="Goeker M."/>
        </authorList>
    </citation>
    <scope>NUCLEOTIDE SEQUENCE [LARGE SCALE GENOMIC DNA]</scope>
    <source>
        <strain evidence="5 6">DSM 103371</strain>
    </source>
</reference>
<dbReference type="PANTHER" id="PTHR10907">
    <property type="entry name" value="REGUCALCIN"/>
    <property type="match status" value="1"/>
</dbReference>
<dbReference type="SUPFAM" id="SSF63829">
    <property type="entry name" value="Calcium-dependent phosphotriesterase"/>
    <property type="match status" value="1"/>
</dbReference>
<feature type="binding site" evidence="3">
    <location>
        <position position="95"/>
    </location>
    <ligand>
        <name>substrate</name>
    </ligand>
</feature>
<dbReference type="KEGG" id="salo:EF888_17600"/>
<feature type="binding site" evidence="3">
    <location>
        <position position="97"/>
    </location>
    <ligand>
        <name>substrate</name>
    </ligand>
</feature>
<comment type="similarity">
    <text evidence="1">Belongs to the SMP-30/CGR1 family.</text>
</comment>
<evidence type="ECO:0000259" key="4">
    <source>
        <dbReference type="Pfam" id="PF08450"/>
    </source>
</evidence>
<dbReference type="RefSeq" id="WP_109759558.1">
    <property type="nucleotide sequence ID" value="NZ_CP034588.1"/>
</dbReference>
<feature type="active site" description="Proton donor/acceptor" evidence="2">
    <location>
        <position position="194"/>
    </location>
</feature>
<dbReference type="PRINTS" id="PR01790">
    <property type="entry name" value="SMP30FAMILY"/>
</dbReference>
<accession>A0A316G838</accession>
<evidence type="ECO:0000313" key="5">
    <source>
        <dbReference type="EMBL" id="PWK56136.1"/>
    </source>
</evidence>
<comment type="caution">
    <text evidence="5">The sequence shown here is derived from an EMBL/GenBank/DDBJ whole genome shotgun (WGS) entry which is preliminary data.</text>
</comment>
<proteinExistence type="inferred from homology"/>
<feature type="binding site" evidence="3">
    <location>
        <position position="14"/>
    </location>
    <ligand>
        <name>a divalent metal cation</name>
        <dbReference type="ChEBI" id="CHEBI:60240"/>
    </ligand>
</feature>
<dbReference type="Gene3D" id="2.120.10.30">
    <property type="entry name" value="TolB, C-terminal domain"/>
    <property type="match status" value="1"/>
</dbReference>